<reference evidence="4 5" key="1">
    <citation type="journal article" date="2023" name="J. Hered.">
        <title>Chromosome-level genome of the wood stork (Mycteria americana) provides insight into avian chromosome evolution.</title>
        <authorList>
            <person name="Flamio R. Jr."/>
            <person name="Ramstad K.M."/>
        </authorList>
    </citation>
    <scope>NUCLEOTIDE SEQUENCE [LARGE SCALE GENOMIC DNA]</scope>
    <source>
        <strain evidence="4">JAX WOST 10</strain>
    </source>
</reference>
<dbReference type="GO" id="GO:0004386">
    <property type="term" value="F:helicase activity"/>
    <property type="evidence" value="ECO:0007669"/>
    <property type="project" value="TreeGrafter"/>
</dbReference>
<dbReference type="Gene3D" id="1.20.120.1080">
    <property type="match status" value="1"/>
</dbReference>
<dbReference type="GO" id="GO:0005681">
    <property type="term" value="C:spliceosomal complex"/>
    <property type="evidence" value="ECO:0007669"/>
    <property type="project" value="TreeGrafter"/>
</dbReference>
<keyword evidence="1" id="KW-0547">Nucleotide-binding</keyword>
<keyword evidence="5" id="KW-1185">Reference proteome</keyword>
<dbReference type="AlphaFoldDB" id="A0AAN7NLS7"/>
<dbReference type="EMBL" id="JAUNZN010000007">
    <property type="protein sequence ID" value="KAK4818557.1"/>
    <property type="molecule type" value="Genomic_DNA"/>
</dbReference>
<sequence length="915" mass="97600">MDLNLGHEVGYCVPHEDCCTTETILSLASLRGAMKQAAGCPGPPGAAVGTPAAGEGARLHPRAVCGDACSGAARGAGGPCGRPTLTGLGHGRYCSDEMLLREMTSDPLLRQYGVVVLDEAQERTVPTDVLLGLLKDVLRQRPALKVVVVTSPAMEERLRAFCGDPPVVRVPGPGPPPQLLYRDPPARGRVAAACQAVLDIHRRPEPGHILLFLASEQVGCGQPGLGSWGTRRAVRLGGTKGEGLGDPAQLCAGSPEDGRGCWGLNCKSWGSRGGAVGSGGGLGSFPQGTRRQLRGTAQGPVPGITSRRPSPQEIAECCGAIQTEAVALNPGLGPLLVLPLHPGVGHAAQKVYEALEESGRERRVIVTHWLADSSFSLGAVRFVIDSGLELRNVYNPRIRAESQVLRPISKSQAESRMQRAAGSPPGTCLRLYSEAFYEQRLPPSPAPHVSETSLSRLVLLLKRLDIADMGQCDFLDRPAPESLMQALEDLDYLAALDDDGNLSEVGIIMSEFPLDPQLAKALIASCEFDCVEEMVSLAAMLTVSPCFVPPATHLEEAVTMRRRALLHPDGDHFTLINIFNAFQQRECRAGARLPVGCAPRACPTAPSRVPCSCQPSPRCSRVPDPVRVPQPGCGGVPAPAWEPRALRGTRPRRVEGVRSAGAAVPGFVAREPPAQPGHPLPQGSLLVQPCPRGADPALPADNADEGWCRKHAVSGEALRLASIVRAELLEVMRRIELPVSPPAFGTDANVLNVQRALISGYFLKVGRGAARGPAVGRESCQPAPLPSRSAPQVARDIDGSGNYVMLTHKHVAHLPPACCYLLRQPPQRPPPWVLYHEFTISQDNCLRVVSEIQPQMLVELAPQYYLSNLPPSESRDLLMELREKVVAVEDVPAVPEPLGDAAGGEDEEREVCVLQ</sequence>
<feature type="domain" description="Helicase-associated" evidence="3">
    <location>
        <begin position="485"/>
        <end position="576"/>
    </location>
</feature>
<dbReference type="InterPro" id="IPR007502">
    <property type="entry name" value="Helicase-assoc_dom"/>
</dbReference>
<dbReference type="InterPro" id="IPR011709">
    <property type="entry name" value="DEAD-box_helicase_OB_fold"/>
</dbReference>
<dbReference type="InterPro" id="IPR048333">
    <property type="entry name" value="HA2_WH"/>
</dbReference>
<dbReference type="SMART" id="SM00847">
    <property type="entry name" value="HA2"/>
    <property type="match status" value="1"/>
</dbReference>
<name>A0AAN7NLS7_MYCAM</name>
<evidence type="ECO:0000313" key="5">
    <source>
        <dbReference type="Proteomes" id="UP001333110"/>
    </source>
</evidence>
<protein>
    <recommendedName>
        <fullName evidence="3">Helicase-associated domain-containing protein</fullName>
    </recommendedName>
</protein>
<dbReference type="Proteomes" id="UP001333110">
    <property type="component" value="Unassembled WGS sequence"/>
</dbReference>
<evidence type="ECO:0000313" key="4">
    <source>
        <dbReference type="EMBL" id="KAK4818557.1"/>
    </source>
</evidence>
<dbReference type="Pfam" id="PF07717">
    <property type="entry name" value="OB_NTP_bind"/>
    <property type="match status" value="1"/>
</dbReference>
<dbReference type="Gene3D" id="3.40.50.300">
    <property type="entry name" value="P-loop containing nucleotide triphosphate hydrolases"/>
    <property type="match status" value="2"/>
</dbReference>
<keyword evidence="2" id="KW-0067">ATP-binding</keyword>
<dbReference type="Pfam" id="PF21010">
    <property type="entry name" value="HA2_C"/>
    <property type="match status" value="1"/>
</dbReference>
<dbReference type="GO" id="GO:0003723">
    <property type="term" value="F:RNA binding"/>
    <property type="evidence" value="ECO:0007669"/>
    <property type="project" value="TreeGrafter"/>
</dbReference>
<evidence type="ECO:0000256" key="1">
    <source>
        <dbReference type="ARBA" id="ARBA00022741"/>
    </source>
</evidence>
<dbReference type="GO" id="GO:0005524">
    <property type="term" value="F:ATP binding"/>
    <property type="evidence" value="ECO:0007669"/>
    <property type="project" value="UniProtKB-KW"/>
</dbReference>
<comment type="caution">
    <text evidence="4">The sequence shown here is derived from an EMBL/GenBank/DDBJ whole genome shotgun (WGS) entry which is preliminary data.</text>
</comment>
<evidence type="ECO:0000259" key="3">
    <source>
        <dbReference type="SMART" id="SM00847"/>
    </source>
</evidence>
<evidence type="ECO:0000256" key="2">
    <source>
        <dbReference type="ARBA" id="ARBA00022840"/>
    </source>
</evidence>
<accession>A0AAN7NLS7</accession>
<dbReference type="PANTHER" id="PTHR18934:SF108">
    <property type="entry name" value="ATP-DEPENDENT RNA HELICASE DQX1"/>
    <property type="match status" value="1"/>
</dbReference>
<dbReference type="InterPro" id="IPR027417">
    <property type="entry name" value="P-loop_NTPase"/>
</dbReference>
<dbReference type="PANTHER" id="PTHR18934">
    <property type="entry name" value="ATP-DEPENDENT RNA HELICASE"/>
    <property type="match status" value="1"/>
</dbReference>
<organism evidence="4 5">
    <name type="scientific">Mycteria americana</name>
    <name type="common">Wood stork</name>
    <dbReference type="NCBI Taxonomy" id="33587"/>
    <lineage>
        <taxon>Eukaryota</taxon>
        <taxon>Metazoa</taxon>
        <taxon>Chordata</taxon>
        <taxon>Craniata</taxon>
        <taxon>Vertebrata</taxon>
        <taxon>Euteleostomi</taxon>
        <taxon>Archelosauria</taxon>
        <taxon>Archosauria</taxon>
        <taxon>Dinosauria</taxon>
        <taxon>Saurischia</taxon>
        <taxon>Theropoda</taxon>
        <taxon>Coelurosauria</taxon>
        <taxon>Aves</taxon>
        <taxon>Neognathae</taxon>
        <taxon>Neoaves</taxon>
        <taxon>Aequornithes</taxon>
        <taxon>Ciconiiformes</taxon>
        <taxon>Ciconiidae</taxon>
        <taxon>Mycteria</taxon>
    </lineage>
</organism>
<dbReference type="SUPFAM" id="SSF52540">
    <property type="entry name" value="P-loop containing nucleoside triphosphate hydrolases"/>
    <property type="match status" value="1"/>
</dbReference>
<gene>
    <name evidence="4" type="ORF">QYF61_014693</name>
</gene>
<proteinExistence type="predicted"/>
<dbReference type="Pfam" id="PF04408">
    <property type="entry name" value="WHD_HA2"/>
    <property type="match status" value="1"/>
</dbReference>